<dbReference type="EMBL" id="UOEK01000449">
    <property type="protein sequence ID" value="VAW08224.1"/>
    <property type="molecule type" value="Genomic_DNA"/>
</dbReference>
<dbReference type="EC" id="3.4.23.36" evidence="8"/>
<dbReference type="PANTHER" id="PTHR33695:SF1">
    <property type="entry name" value="LIPOPROTEIN SIGNAL PEPTIDASE"/>
    <property type="match status" value="1"/>
</dbReference>
<feature type="transmembrane region" description="Helical" evidence="7">
    <location>
        <begin position="93"/>
        <end position="112"/>
    </location>
</feature>
<dbReference type="NCBIfam" id="TIGR00077">
    <property type="entry name" value="lspA"/>
    <property type="match status" value="1"/>
</dbReference>
<keyword evidence="3 7" id="KW-0812">Transmembrane</keyword>
<reference evidence="8" key="1">
    <citation type="submission" date="2018-06" db="EMBL/GenBank/DDBJ databases">
        <authorList>
            <person name="Zhirakovskaya E."/>
        </authorList>
    </citation>
    <scope>NUCLEOTIDE SEQUENCE</scope>
</reference>
<dbReference type="PRINTS" id="PR00781">
    <property type="entry name" value="LIPOSIGPTASE"/>
</dbReference>
<evidence type="ECO:0000256" key="6">
    <source>
        <dbReference type="ARBA" id="ARBA00023136"/>
    </source>
</evidence>
<dbReference type="PROSITE" id="PS00855">
    <property type="entry name" value="SPASE_II"/>
    <property type="match status" value="1"/>
</dbReference>
<keyword evidence="8" id="KW-0449">Lipoprotein</keyword>
<dbReference type="HAMAP" id="MF_00161">
    <property type="entry name" value="LspA"/>
    <property type="match status" value="1"/>
</dbReference>
<accession>A0A3B0THT5</accession>
<evidence type="ECO:0000256" key="7">
    <source>
        <dbReference type="SAM" id="Phobius"/>
    </source>
</evidence>
<gene>
    <name evidence="8" type="ORF">MNBD_ACTINO02-995</name>
</gene>
<evidence type="ECO:0000256" key="3">
    <source>
        <dbReference type="ARBA" id="ARBA00022692"/>
    </source>
</evidence>
<feature type="transmembrane region" description="Helical" evidence="7">
    <location>
        <begin position="132"/>
        <end position="155"/>
    </location>
</feature>
<keyword evidence="4 8" id="KW-0378">Hydrolase</keyword>
<keyword evidence="1" id="KW-1003">Cell membrane</keyword>
<feature type="transmembrane region" description="Helical" evidence="7">
    <location>
        <begin position="62"/>
        <end position="81"/>
    </location>
</feature>
<name>A0A3B0THT5_9ZZZZ</name>
<protein>
    <submittedName>
        <fullName evidence="8">Lipoprotein signal peptidase</fullName>
        <ecNumber evidence="8">3.4.23.36</ecNumber>
    </submittedName>
</protein>
<keyword evidence="5 7" id="KW-1133">Transmembrane helix</keyword>
<evidence type="ECO:0000256" key="2">
    <source>
        <dbReference type="ARBA" id="ARBA00022670"/>
    </source>
</evidence>
<dbReference type="AlphaFoldDB" id="A0A3B0THT5"/>
<dbReference type="GO" id="GO:0004190">
    <property type="term" value="F:aspartic-type endopeptidase activity"/>
    <property type="evidence" value="ECO:0007669"/>
    <property type="project" value="UniProtKB-EC"/>
</dbReference>
<evidence type="ECO:0000313" key="8">
    <source>
        <dbReference type="EMBL" id="VAW08224.1"/>
    </source>
</evidence>
<keyword evidence="2" id="KW-0645">Protease</keyword>
<dbReference type="GO" id="GO:0006508">
    <property type="term" value="P:proteolysis"/>
    <property type="evidence" value="ECO:0007669"/>
    <property type="project" value="UniProtKB-KW"/>
</dbReference>
<evidence type="ECO:0000256" key="4">
    <source>
        <dbReference type="ARBA" id="ARBA00022801"/>
    </source>
</evidence>
<dbReference type="Pfam" id="PF01252">
    <property type="entry name" value="Peptidase_A8"/>
    <property type="match status" value="1"/>
</dbReference>
<dbReference type="InterPro" id="IPR001872">
    <property type="entry name" value="Peptidase_A8"/>
</dbReference>
<sequence length="164" mass="17274">MPILARLPNRALAALVALVVVGVDVASKDWALNRLPGDPINIIDGFVRFALARNPGASFSSFQGSGSIIGLLAIGVAIYIAKMAGEMGHRMEVVGLGIILGGALGNLVDRVFRGAGLLDGAVVDFIDFSFFPTFNLADTFLWVGVGTLVIGGWLAHRRAEPEDE</sequence>
<proteinExistence type="inferred from homology"/>
<keyword evidence="6 7" id="KW-0472">Membrane</keyword>
<dbReference type="PANTHER" id="PTHR33695">
    <property type="entry name" value="LIPOPROTEIN SIGNAL PEPTIDASE"/>
    <property type="match status" value="1"/>
</dbReference>
<dbReference type="GO" id="GO:0016020">
    <property type="term" value="C:membrane"/>
    <property type="evidence" value="ECO:0007669"/>
    <property type="project" value="InterPro"/>
</dbReference>
<evidence type="ECO:0000256" key="5">
    <source>
        <dbReference type="ARBA" id="ARBA00022989"/>
    </source>
</evidence>
<organism evidence="8">
    <name type="scientific">hydrothermal vent metagenome</name>
    <dbReference type="NCBI Taxonomy" id="652676"/>
    <lineage>
        <taxon>unclassified sequences</taxon>
        <taxon>metagenomes</taxon>
        <taxon>ecological metagenomes</taxon>
    </lineage>
</organism>
<evidence type="ECO:0000256" key="1">
    <source>
        <dbReference type="ARBA" id="ARBA00022475"/>
    </source>
</evidence>